<proteinExistence type="predicted"/>
<dbReference type="AlphaFoldDB" id="A0AAX2EJN9"/>
<organism evidence="2 3">
    <name type="scientific">Terribacillus saccharophilus</name>
    <dbReference type="NCBI Taxonomy" id="361277"/>
    <lineage>
        <taxon>Bacteria</taxon>
        <taxon>Bacillati</taxon>
        <taxon>Bacillota</taxon>
        <taxon>Bacilli</taxon>
        <taxon>Bacillales</taxon>
        <taxon>Bacillaceae</taxon>
        <taxon>Terribacillus</taxon>
    </lineage>
</organism>
<dbReference type="RefSeq" id="WP_093881515.1">
    <property type="nucleotide sequence ID" value="NZ_FOCD01000006.1"/>
</dbReference>
<feature type="transmembrane region" description="Helical" evidence="1">
    <location>
        <begin position="7"/>
        <end position="30"/>
    </location>
</feature>
<keyword evidence="1" id="KW-0812">Transmembrane</keyword>
<sequence>MKLKISIFAFLFIVLFYLALFIAGFIPFIAENKQDFSGEAVTEYALDTVLHPIGNIQKMYEVANPLLYISLGAMLVLFVYLIYKTRHKDYQNVGEKYGVQGSSRWAKNEEIFKMPEQITVIPSNQLRNEIQKTLNEVK</sequence>
<evidence type="ECO:0000313" key="3">
    <source>
        <dbReference type="Proteomes" id="UP000199735"/>
    </source>
</evidence>
<keyword evidence="1" id="KW-0472">Membrane</keyword>
<comment type="caution">
    <text evidence="2">The sequence shown here is derived from an EMBL/GenBank/DDBJ whole genome shotgun (WGS) entry which is preliminary data.</text>
</comment>
<protein>
    <submittedName>
        <fullName evidence="2">Uncharacterized protein</fullName>
    </submittedName>
</protein>
<accession>A0AAX2EJN9</accession>
<evidence type="ECO:0000313" key="2">
    <source>
        <dbReference type="EMBL" id="SEO06943.1"/>
    </source>
</evidence>
<name>A0AAX2EJN9_9BACI</name>
<keyword evidence="1" id="KW-1133">Transmembrane helix</keyword>
<feature type="transmembrane region" description="Helical" evidence="1">
    <location>
        <begin position="66"/>
        <end position="83"/>
    </location>
</feature>
<gene>
    <name evidence="2" type="ORF">SAMN04489762_3407</name>
</gene>
<reference evidence="2 3" key="1">
    <citation type="submission" date="2016-10" db="EMBL/GenBank/DDBJ databases">
        <authorList>
            <person name="Varghese N."/>
            <person name="Submissions S."/>
        </authorList>
    </citation>
    <scope>NUCLEOTIDE SEQUENCE [LARGE SCALE GENOMIC DNA]</scope>
    <source>
        <strain evidence="2 3">DSM 21619</strain>
    </source>
</reference>
<evidence type="ECO:0000256" key="1">
    <source>
        <dbReference type="SAM" id="Phobius"/>
    </source>
</evidence>
<dbReference type="Proteomes" id="UP000199735">
    <property type="component" value="Unassembled WGS sequence"/>
</dbReference>
<dbReference type="EMBL" id="FOCD01000006">
    <property type="protein sequence ID" value="SEO06943.1"/>
    <property type="molecule type" value="Genomic_DNA"/>
</dbReference>